<keyword evidence="2" id="KW-1185">Reference proteome</keyword>
<evidence type="ECO:0000313" key="1">
    <source>
        <dbReference type="EMBL" id="OZG58538.1"/>
    </source>
</evidence>
<gene>
    <name evidence="1" type="ORF">BMYO_1667</name>
</gene>
<protein>
    <submittedName>
        <fullName evidence="1">Uncharacterized protein</fullName>
    </submittedName>
</protein>
<organism evidence="1 2">
    <name type="scientific">Bifidobacterium myosotis</name>
    <dbReference type="NCBI Taxonomy" id="1630166"/>
    <lineage>
        <taxon>Bacteria</taxon>
        <taxon>Bacillati</taxon>
        <taxon>Actinomycetota</taxon>
        <taxon>Actinomycetes</taxon>
        <taxon>Bifidobacteriales</taxon>
        <taxon>Bifidobacteriaceae</taxon>
        <taxon>Bifidobacterium</taxon>
    </lineage>
</organism>
<dbReference type="AlphaFoldDB" id="A0A261FHI9"/>
<sequence length="62" mass="6611">MTAVESLPAYASAGINAYAADVPLDGDGYPLFDIDESKVDVVRPKVDATTGKHVWPEGFIDD</sequence>
<dbReference type="Proteomes" id="UP000216871">
    <property type="component" value="Unassembled WGS sequence"/>
</dbReference>
<reference evidence="1 2" key="1">
    <citation type="journal article" date="2017" name="BMC Genomics">
        <title>Comparative genomic and phylogenomic analyses of the Bifidobacteriaceae family.</title>
        <authorList>
            <person name="Lugli G.A."/>
            <person name="Milani C."/>
            <person name="Turroni F."/>
            <person name="Duranti S."/>
            <person name="Mancabelli L."/>
            <person name="Mangifesta M."/>
            <person name="Ferrario C."/>
            <person name="Modesto M."/>
            <person name="Mattarelli P."/>
            <person name="Jiri K."/>
            <person name="van Sinderen D."/>
            <person name="Ventura M."/>
        </authorList>
    </citation>
    <scope>NUCLEOTIDE SEQUENCE [LARGE SCALE GENOMIC DNA]</scope>
    <source>
        <strain evidence="1 2">DSM 100196</strain>
    </source>
</reference>
<accession>A0A261FHI9</accession>
<name>A0A261FHI9_9BIFI</name>
<proteinExistence type="predicted"/>
<evidence type="ECO:0000313" key="2">
    <source>
        <dbReference type="Proteomes" id="UP000216871"/>
    </source>
</evidence>
<dbReference type="EMBL" id="MWWW01000021">
    <property type="protein sequence ID" value="OZG58538.1"/>
    <property type="molecule type" value="Genomic_DNA"/>
</dbReference>
<comment type="caution">
    <text evidence="1">The sequence shown here is derived from an EMBL/GenBank/DDBJ whole genome shotgun (WGS) entry which is preliminary data.</text>
</comment>